<dbReference type="GeneID" id="54567696"/>
<evidence type="ECO:0000313" key="1">
    <source>
        <dbReference type="EMBL" id="KAF2160044.1"/>
    </source>
</evidence>
<accession>A0A6A6BZ21</accession>
<protein>
    <submittedName>
        <fullName evidence="1">Uncharacterized protein</fullName>
    </submittedName>
</protein>
<proteinExistence type="predicted"/>
<gene>
    <name evidence="1" type="ORF">M409DRAFT_60302</name>
</gene>
<name>A0A6A6BZ21_ZASCE</name>
<sequence length="141" mass="15543">MSKEKTLLGVASSPNPQDIVVKDHHFDRLIARMESSAIAVRSYYVSVEVYAIDVEVYAIDAEAYGGIVEVYATVVEVCSAISEVHAAVVELDNAVVEVCNMAIVLLRALISFGGKQISRWFGTDSMFDYCMSDELRLTARQ</sequence>
<dbReference type="RefSeq" id="XP_033660933.1">
    <property type="nucleotide sequence ID" value="XM_033814424.1"/>
</dbReference>
<reference evidence="1" key="1">
    <citation type="journal article" date="2020" name="Stud. Mycol.">
        <title>101 Dothideomycetes genomes: a test case for predicting lifestyles and emergence of pathogens.</title>
        <authorList>
            <person name="Haridas S."/>
            <person name="Albert R."/>
            <person name="Binder M."/>
            <person name="Bloem J."/>
            <person name="Labutti K."/>
            <person name="Salamov A."/>
            <person name="Andreopoulos B."/>
            <person name="Baker S."/>
            <person name="Barry K."/>
            <person name="Bills G."/>
            <person name="Bluhm B."/>
            <person name="Cannon C."/>
            <person name="Castanera R."/>
            <person name="Culley D."/>
            <person name="Daum C."/>
            <person name="Ezra D."/>
            <person name="Gonzalez J."/>
            <person name="Henrissat B."/>
            <person name="Kuo A."/>
            <person name="Liang C."/>
            <person name="Lipzen A."/>
            <person name="Lutzoni F."/>
            <person name="Magnuson J."/>
            <person name="Mondo S."/>
            <person name="Nolan M."/>
            <person name="Ohm R."/>
            <person name="Pangilinan J."/>
            <person name="Park H.-J."/>
            <person name="Ramirez L."/>
            <person name="Alfaro M."/>
            <person name="Sun H."/>
            <person name="Tritt A."/>
            <person name="Yoshinaga Y."/>
            <person name="Zwiers L.-H."/>
            <person name="Turgeon B."/>
            <person name="Goodwin S."/>
            <person name="Spatafora J."/>
            <person name="Crous P."/>
            <person name="Grigoriev I."/>
        </authorList>
    </citation>
    <scope>NUCLEOTIDE SEQUENCE</scope>
    <source>
        <strain evidence="1">ATCC 36951</strain>
    </source>
</reference>
<dbReference type="AlphaFoldDB" id="A0A6A6BZ21"/>
<keyword evidence="2" id="KW-1185">Reference proteome</keyword>
<dbReference type="Proteomes" id="UP000799537">
    <property type="component" value="Unassembled WGS sequence"/>
</dbReference>
<organism evidence="1 2">
    <name type="scientific">Zasmidium cellare ATCC 36951</name>
    <dbReference type="NCBI Taxonomy" id="1080233"/>
    <lineage>
        <taxon>Eukaryota</taxon>
        <taxon>Fungi</taxon>
        <taxon>Dikarya</taxon>
        <taxon>Ascomycota</taxon>
        <taxon>Pezizomycotina</taxon>
        <taxon>Dothideomycetes</taxon>
        <taxon>Dothideomycetidae</taxon>
        <taxon>Mycosphaerellales</taxon>
        <taxon>Mycosphaerellaceae</taxon>
        <taxon>Zasmidium</taxon>
    </lineage>
</organism>
<dbReference type="EMBL" id="ML993630">
    <property type="protein sequence ID" value="KAF2160044.1"/>
    <property type="molecule type" value="Genomic_DNA"/>
</dbReference>
<evidence type="ECO:0000313" key="2">
    <source>
        <dbReference type="Proteomes" id="UP000799537"/>
    </source>
</evidence>